<organism evidence="1 2">
    <name type="scientific">Lentzea flava</name>
    <dbReference type="NCBI Taxonomy" id="103732"/>
    <lineage>
        <taxon>Bacteria</taxon>
        <taxon>Bacillati</taxon>
        <taxon>Actinomycetota</taxon>
        <taxon>Actinomycetes</taxon>
        <taxon>Pseudonocardiales</taxon>
        <taxon>Pseudonocardiaceae</taxon>
        <taxon>Lentzea</taxon>
    </lineage>
</organism>
<evidence type="ECO:0008006" key="3">
    <source>
        <dbReference type="Google" id="ProtNLM"/>
    </source>
</evidence>
<keyword evidence="2" id="KW-1185">Reference proteome</keyword>
<evidence type="ECO:0000313" key="1">
    <source>
        <dbReference type="EMBL" id="GGU66767.1"/>
    </source>
</evidence>
<gene>
    <name evidence="1" type="ORF">GCM10010178_68280</name>
</gene>
<evidence type="ECO:0000313" key="2">
    <source>
        <dbReference type="Proteomes" id="UP000649573"/>
    </source>
</evidence>
<accession>A0ABQ2V333</accession>
<dbReference type="Proteomes" id="UP000649573">
    <property type="component" value="Unassembled WGS sequence"/>
</dbReference>
<dbReference type="RefSeq" id="WP_189257874.1">
    <property type="nucleotide sequence ID" value="NZ_BMRE01000041.1"/>
</dbReference>
<proteinExistence type="predicted"/>
<name>A0ABQ2V333_9PSEU</name>
<sequence>MGNDKFKIVTPKLRAEGKLWVERAAATRPILQAVQGAHLAPPAFAVFDAVVLGQHGLSAAAYNAQKEAANYEAFRGFMEGLLQSAITEFEQIDGTLRKIADEYDRVEDINEIDIDTFFHA</sequence>
<comment type="caution">
    <text evidence="1">The sequence shown here is derived from an EMBL/GenBank/DDBJ whole genome shotgun (WGS) entry which is preliminary data.</text>
</comment>
<dbReference type="EMBL" id="BMRE01000041">
    <property type="protein sequence ID" value="GGU66767.1"/>
    <property type="molecule type" value="Genomic_DNA"/>
</dbReference>
<reference evidence="2" key="1">
    <citation type="journal article" date="2019" name="Int. J. Syst. Evol. Microbiol.">
        <title>The Global Catalogue of Microorganisms (GCM) 10K type strain sequencing project: providing services to taxonomists for standard genome sequencing and annotation.</title>
        <authorList>
            <consortium name="The Broad Institute Genomics Platform"/>
            <consortium name="The Broad Institute Genome Sequencing Center for Infectious Disease"/>
            <person name="Wu L."/>
            <person name="Ma J."/>
        </authorList>
    </citation>
    <scope>NUCLEOTIDE SEQUENCE [LARGE SCALE GENOMIC DNA]</scope>
    <source>
        <strain evidence="2">JCM 3296</strain>
    </source>
</reference>
<protein>
    <recommendedName>
        <fullName evidence="3">Excreted virulence factor EspC, type VII ESX diderm</fullName>
    </recommendedName>
</protein>